<dbReference type="InterPro" id="IPR018499">
    <property type="entry name" value="Tetraspanin/Peripherin"/>
</dbReference>
<dbReference type="RefSeq" id="XP_018025703.1">
    <property type="nucleotide sequence ID" value="XM_018170214.2"/>
</dbReference>
<evidence type="ECO:0000256" key="2">
    <source>
        <dbReference type="ARBA" id="ARBA00022692"/>
    </source>
</evidence>
<dbReference type="Gene3D" id="1.10.1450.10">
    <property type="entry name" value="Tetraspanin"/>
    <property type="match status" value="1"/>
</dbReference>
<comment type="subcellular location">
    <subcellularLocation>
        <location evidence="1">Membrane</location>
        <topology evidence="1">Multi-pass membrane protein</topology>
    </subcellularLocation>
</comment>
<evidence type="ECO:0000256" key="3">
    <source>
        <dbReference type="ARBA" id="ARBA00022989"/>
    </source>
</evidence>
<feature type="transmembrane region" description="Helical" evidence="5">
    <location>
        <begin position="51"/>
        <end position="73"/>
    </location>
</feature>
<feature type="transmembrane region" description="Helical" evidence="5">
    <location>
        <begin position="7"/>
        <end position="31"/>
    </location>
</feature>
<sequence length="281" mass="30748">MTNKSEYALNFCNAILMAIGIGFIGVASFTLLKYKPLGAVISPVINEAYCVLGFGCILVVLGIVGVTVLGCNISSGDKHYRRGCCWNFTLIATVVLMVTLAVTELTVGLLLFTPEAVNSQVCDVMNKTFNEYNTENSNSTQYFDTVEQELKCCGVNGYMDWQALRNSSDVTQGCCTNTTAPGCYKDITSLDITQIKNKIYTRGCYEAYKESLHGVSMVTTVFFYAAAAMLVLTSITCVTNLVVNCCIEVEDEPDFGFYKREETTPMTGVNSASSTNSRYRS</sequence>
<accession>A0A8B7PHR3</accession>
<dbReference type="Proteomes" id="UP000694843">
    <property type="component" value="Unplaced"/>
</dbReference>
<evidence type="ECO:0000256" key="1">
    <source>
        <dbReference type="ARBA" id="ARBA00004141"/>
    </source>
</evidence>
<evidence type="ECO:0000256" key="4">
    <source>
        <dbReference type="ARBA" id="ARBA00023136"/>
    </source>
</evidence>
<organism evidence="6 7">
    <name type="scientific">Hyalella azteca</name>
    <name type="common">Amphipod</name>
    <dbReference type="NCBI Taxonomy" id="294128"/>
    <lineage>
        <taxon>Eukaryota</taxon>
        <taxon>Metazoa</taxon>
        <taxon>Ecdysozoa</taxon>
        <taxon>Arthropoda</taxon>
        <taxon>Crustacea</taxon>
        <taxon>Multicrustacea</taxon>
        <taxon>Malacostraca</taxon>
        <taxon>Eumalacostraca</taxon>
        <taxon>Peracarida</taxon>
        <taxon>Amphipoda</taxon>
        <taxon>Senticaudata</taxon>
        <taxon>Talitrida</taxon>
        <taxon>Talitroidea</taxon>
        <taxon>Hyalellidae</taxon>
        <taxon>Hyalella</taxon>
    </lineage>
</organism>
<dbReference type="SUPFAM" id="SSF48652">
    <property type="entry name" value="Tetraspanin"/>
    <property type="match status" value="1"/>
</dbReference>
<keyword evidence="6" id="KW-1185">Reference proteome</keyword>
<evidence type="ECO:0000313" key="6">
    <source>
        <dbReference type="Proteomes" id="UP000694843"/>
    </source>
</evidence>
<dbReference type="CDD" id="cd03127">
    <property type="entry name" value="tetraspanin_LEL"/>
    <property type="match status" value="1"/>
</dbReference>
<dbReference type="OMA" id="CNAILMA"/>
<name>A0A8B7PHR3_HYAAZ</name>
<keyword evidence="3 5" id="KW-1133">Transmembrane helix</keyword>
<dbReference type="Pfam" id="PF00335">
    <property type="entry name" value="Tetraspanin"/>
    <property type="match status" value="1"/>
</dbReference>
<dbReference type="KEGG" id="hazt:108681207"/>
<proteinExistence type="predicted"/>
<keyword evidence="2 5" id="KW-0812">Transmembrane</keyword>
<dbReference type="GO" id="GO:0016020">
    <property type="term" value="C:membrane"/>
    <property type="evidence" value="ECO:0007669"/>
    <property type="project" value="UniProtKB-SubCell"/>
</dbReference>
<evidence type="ECO:0000256" key="5">
    <source>
        <dbReference type="SAM" id="Phobius"/>
    </source>
</evidence>
<dbReference type="InterPro" id="IPR008952">
    <property type="entry name" value="Tetraspanin_EC2_sf"/>
</dbReference>
<feature type="transmembrane region" description="Helical" evidence="5">
    <location>
        <begin position="85"/>
        <end position="112"/>
    </location>
</feature>
<dbReference type="GeneID" id="108681207"/>
<protein>
    <submittedName>
        <fullName evidence="7">Leukocyte surface antigen CD53</fullName>
    </submittedName>
</protein>
<evidence type="ECO:0000313" key="7">
    <source>
        <dbReference type="RefSeq" id="XP_018025703.1"/>
    </source>
</evidence>
<dbReference type="OrthoDB" id="6366642at2759"/>
<dbReference type="AlphaFoldDB" id="A0A8B7PHR3"/>
<keyword evidence="4 5" id="KW-0472">Membrane</keyword>
<reference evidence="7" key="1">
    <citation type="submission" date="2025-08" db="UniProtKB">
        <authorList>
            <consortium name="RefSeq"/>
        </authorList>
    </citation>
    <scope>IDENTIFICATION</scope>
    <source>
        <tissue evidence="7">Whole organism</tissue>
    </source>
</reference>
<gene>
    <name evidence="7" type="primary">LOC108681207</name>
</gene>